<dbReference type="GO" id="GO:0015990">
    <property type="term" value="P:electron transport coupled proton transport"/>
    <property type="evidence" value="ECO:0007669"/>
    <property type="project" value="TreeGrafter"/>
</dbReference>
<evidence type="ECO:0000259" key="12">
    <source>
        <dbReference type="Pfam" id="PF00662"/>
    </source>
</evidence>
<feature type="transmembrane region" description="Helical" evidence="10">
    <location>
        <begin position="205"/>
        <end position="226"/>
    </location>
</feature>
<keyword evidence="10 13" id="KW-0496">Mitochondrion</keyword>
<evidence type="ECO:0000256" key="8">
    <source>
        <dbReference type="ARBA" id="ARBA00023136"/>
    </source>
</evidence>
<comment type="similarity">
    <text evidence="10">Belongs to the complex I subunit 5 family.</text>
</comment>
<feature type="transmembrane region" description="Helical" evidence="10">
    <location>
        <begin position="48"/>
        <end position="74"/>
    </location>
</feature>
<proteinExistence type="inferred from homology"/>
<evidence type="ECO:0000256" key="10">
    <source>
        <dbReference type="RuleBase" id="RU003404"/>
    </source>
</evidence>
<evidence type="ECO:0000256" key="5">
    <source>
        <dbReference type="ARBA" id="ARBA00022692"/>
    </source>
</evidence>
<feature type="transmembrane region" description="Helical" evidence="10">
    <location>
        <begin position="6"/>
        <end position="27"/>
    </location>
</feature>
<dbReference type="GO" id="GO:0008137">
    <property type="term" value="F:NADH dehydrogenase (ubiquinone) activity"/>
    <property type="evidence" value="ECO:0007669"/>
    <property type="project" value="UniProtKB-EC"/>
</dbReference>
<dbReference type="InterPro" id="IPR003945">
    <property type="entry name" value="NU5C-like"/>
</dbReference>
<dbReference type="PANTHER" id="PTHR42829:SF2">
    <property type="entry name" value="NADH-UBIQUINONE OXIDOREDUCTASE CHAIN 5"/>
    <property type="match status" value="1"/>
</dbReference>
<comment type="subcellular location">
    <subcellularLocation>
        <location evidence="2">Membrane</location>
        <topology evidence="2">Multi-pass membrane protein</topology>
    </subcellularLocation>
</comment>
<dbReference type="Pfam" id="PF00662">
    <property type="entry name" value="Proton_antipo_N"/>
    <property type="match status" value="1"/>
</dbReference>
<evidence type="ECO:0000256" key="1">
    <source>
        <dbReference type="ARBA" id="ARBA00003257"/>
    </source>
</evidence>
<accession>A0A096XL91</accession>
<reference evidence="13" key="1">
    <citation type="journal article" date="2014" name="Genome Biol. Evol.">
        <title>Evolutionary dynamics of the mitochondrial genome in the evaniomorpha (hymenoptera)?a group with an intermediate rate of gene rearrangement.</title>
        <authorList>
            <person name="Mao M."/>
            <person name="Gibson T."/>
            <person name="Dowton M."/>
        </authorList>
    </citation>
    <scope>NUCLEOTIDE SEQUENCE</scope>
</reference>
<dbReference type="Pfam" id="PF00361">
    <property type="entry name" value="Proton_antipo_M"/>
    <property type="match status" value="1"/>
</dbReference>
<feature type="transmembrane region" description="Helical" evidence="10">
    <location>
        <begin position="238"/>
        <end position="257"/>
    </location>
</feature>
<keyword evidence="10" id="KW-0520">NAD</keyword>
<feature type="domain" description="NADH:quinone oxidoreductase/Mrp antiporter transmembrane" evidence="11">
    <location>
        <begin position="104"/>
        <end position="376"/>
    </location>
</feature>
<evidence type="ECO:0000256" key="9">
    <source>
        <dbReference type="ARBA" id="ARBA00049551"/>
    </source>
</evidence>
<keyword evidence="10" id="KW-0813">Transport</keyword>
<comment type="function">
    <text evidence="10">Core subunit of the mitochondrial membrane respiratory chain NADH dehydrogenase (Complex I) which catalyzes electron transfer from NADH through the respiratory chain, using ubiquinone as an electron acceptor. Essential for the catalytic activity and assembly of complex I.</text>
</comment>
<keyword evidence="6" id="KW-0249">Electron transport</keyword>
<feature type="transmembrane region" description="Helical" evidence="10">
    <location>
        <begin position="86"/>
        <end position="104"/>
    </location>
</feature>
<comment type="catalytic activity">
    <reaction evidence="9 10">
        <text>a ubiquinone + NADH + 5 H(+)(in) = a ubiquinol + NAD(+) + 4 H(+)(out)</text>
        <dbReference type="Rhea" id="RHEA:29091"/>
        <dbReference type="Rhea" id="RHEA-COMP:9565"/>
        <dbReference type="Rhea" id="RHEA-COMP:9566"/>
        <dbReference type="ChEBI" id="CHEBI:15378"/>
        <dbReference type="ChEBI" id="CHEBI:16389"/>
        <dbReference type="ChEBI" id="CHEBI:17976"/>
        <dbReference type="ChEBI" id="CHEBI:57540"/>
        <dbReference type="ChEBI" id="CHEBI:57945"/>
        <dbReference type="EC" id="7.1.1.2"/>
    </reaction>
</comment>
<keyword evidence="5 10" id="KW-0812">Transmembrane</keyword>
<protein>
    <recommendedName>
        <fullName evidence="4 10">NADH-ubiquinone oxidoreductase chain 5</fullName>
        <ecNumber evidence="3 10">7.1.1.2</ecNumber>
    </recommendedName>
</protein>
<evidence type="ECO:0000256" key="3">
    <source>
        <dbReference type="ARBA" id="ARBA00012944"/>
    </source>
</evidence>
<evidence type="ECO:0000256" key="2">
    <source>
        <dbReference type="ARBA" id="ARBA00004141"/>
    </source>
</evidence>
<dbReference type="GO" id="GO:0016020">
    <property type="term" value="C:membrane"/>
    <property type="evidence" value="ECO:0007669"/>
    <property type="project" value="UniProtKB-SubCell"/>
</dbReference>
<dbReference type="EC" id="7.1.1.2" evidence="3 10"/>
<geneLocation type="mitochondrion" evidence="13"/>
<gene>
    <name evidence="13" type="primary">ND5</name>
</gene>
<feature type="transmembrane region" description="Helical" evidence="10">
    <location>
        <begin position="330"/>
        <end position="349"/>
    </location>
</feature>
<evidence type="ECO:0000256" key="7">
    <source>
        <dbReference type="ARBA" id="ARBA00022989"/>
    </source>
</evidence>
<keyword evidence="10" id="KW-0830">Ubiquinone</keyword>
<feature type="transmembrane region" description="Helical" evidence="10">
    <location>
        <begin position="410"/>
        <end position="434"/>
    </location>
</feature>
<feature type="transmembrane region" description="Helical" evidence="10">
    <location>
        <begin position="111"/>
        <end position="129"/>
    </location>
</feature>
<dbReference type="GO" id="GO:0042773">
    <property type="term" value="P:ATP synthesis coupled electron transport"/>
    <property type="evidence" value="ECO:0007669"/>
    <property type="project" value="InterPro"/>
</dbReference>
<keyword evidence="8 10" id="KW-0472">Membrane</keyword>
<evidence type="ECO:0000313" key="13">
    <source>
        <dbReference type="EMBL" id="AIA77221.1"/>
    </source>
</evidence>
<dbReference type="PANTHER" id="PTHR42829">
    <property type="entry name" value="NADH-UBIQUINONE OXIDOREDUCTASE CHAIN 5"/>
    <property type="match status" value="1"/>
</dbReference>
<evidence type="ECO:0000259" key="11">
    <source>
        <dbReference type="Pfam" id="PF00361"/>
    </source>
</evidence>
<feature type="transmembrane region" description="Helical" evidence="10">
    <location>
        <begin position="149"/>
        <end position="168"/>
    </location>
</feature>
<feature type="transmembrane region" description="Helical" evidence="10">
    <location>
        <begin position="370"/>
        <end position="390"/>
    </location>
</feature>
<dbReference type="EMBL" id="KJ577600">
    <property type="protein sequence ID" value="AIA77221.1"/>
    <property type="molecule type" value="Genomic_DNA"/>
</dbReference>
<feature type="domain" description="NADH-Ubiquinone oxidoreductase (complex I) chain 5 N-terminal" evidence="12">
    <location>
        <begin position="39"/>
        <end position="88"/>
    </location>
</feature>
<evidence type="ECO:0000256" key="4">
    <source>
        <dbReference type="ARBA" id="ARBA00021096"/>
    </source>
</evidence>
<keyword evidence="7 10" id="KW-1133">Transmembrane helix</keyword>
<evidence type="ECO:0000256" key="6">
    <source>
        <dbReference type="ARBA" id="ARBA00022982"/>
    </source>
</evidence>
<comment type="function">
    <text evidence="1">Core subunit of the mitochondrial membrane respiratory chain NADH dehydrogenase (Complex I) that is believed to belong to the minimal assembly required for catalysis. Complex I functions in the transfer of electrons from NADH to the respiratory chain. The immediate electron acceptor for the enzyme is believed to be ubiquinone.</text>
</comment>
<dbReference type="InterPro" id="IPR001516">
    <property type="entry name" value="Proton_antipo_N"/>
</dbReference>
<organism evidence="13">
    <name type="scientific">Megalyra sp. MM-2014</name>
    <dbReference type="NCBI Taxonomy" id="1503221"/>
    <lineage>
        <taxon>Eukaryota</taxon>
        <taxon>Metazoa</taxon>
        <taxon>Ecdysozoa</taxon>
        <taxon>Arthropoda</taxon>
        <taxon>Hexapoda</taxon>
        <taxon>Insecta</taxon>
        <taxon>Pterygota</taxon>
        <taxon>Neoptera</taxon>
        <taxon>Endopterygota</taxon>
        <taxon>Hymenoptera</taxon>
        <taxon>Apocrita</taxon>
        <taxon>Megalyroidea</taxon>
        <taxon>Megalyridae</taxon>
        <taxon>Megalyra</taxon>
    </lineage>
</organism>
<dbReference type="InterPro" id="IPR001750">
    <property type="entry name" value="ND/Mrp_TM"/>
</dbReference>
<dbReference type="AlphaFoldDB" id="A0A096XL91"/>
<name>A0A096XL91_9HYME</name>
<feature type="transmembrane region" description="Helical" evidence="10">
    <location>
        <begin position="446"/>
        <end position="466"/>
    </location>
</feature>
<sequence>MMMAMNQLLILSILWILMMILSIYMNFWSISIMIKWNILSFNSMNYEIMLYIDWISILFISIIFLITSNIFWYSIEYMLIDKSINLFMWLINLFMLSMIILIISPNIFSMIMGWDGLGLISYCLVIFYQNSYSYNAGMLTVISNRIGDINLLILISLLISLGSWNLMFYNNLNKINFMPYFLIMTAFTKSAQYPFSLWLPAAMAAPTPVSSLVHSSTLVTAGIYILIRFNSILNTNNFLILILSSMTSMYAGMMANFEFDIKKIIAFSTLSQISIMMFILALNLPMISLFHLFTHAIFKSKLFMCSGILIHEWMNNQNIKYLGNLINFKPLMITSFNLANLSLCGLPFLSGFYSKDLIIEFMMMNKINMIIFLMMMISMGLTLSYTIRMIKFSFMNNLNLINPLFFNNKYKYMNLSLLNLSINTIMSGSLMSWLFFYKNNLIVIPWFFKTLIIWASLIGIIMGNILFSLNTFSIKILFFIKSLFLLNFKYLISIKNYLKFSYFYLPFENSWLEFTLNKTPQIFFNKFSVNLFNEMLLKKNY</sequence>
<dbReference type="PRINTS" id="PR01434">
    <property type="entry name" value="NADHDHGNASE5"/>
</dbReference>
<dbReference type="GO" id="GO:0003954">
    <property type="term" value="F:NADH dehydrogenase activity"/>
    <property type="evidence" value="ECO:0007669"/>
    <property type="project" value="TreeGrafter"/>
</dbReference>